<keyword evidence="10" id="KW-1185">Reference proteome</keyword>
<evidence type="ECO:0000256" key="6">
    <source>
        <dbReference type="ARBA" id="ARBA00022989"/>
    </source>
</evidence>
<gene>
    <name evidence="9" type="ORF">FE784_35450</name>
</gene>
<keyword evidence="6 8" id="KW-1133">Transmembrane helix</keyword>
<keyword evidence="4" id="KW-0309">Germination</keyword>
<evidence type="ECO:0000256" key="1">
    <source>
        <dbReference type="ARBA" id="ARBA00004141"/>
    </source>
</evidence>
<evidence type="ECO:0000256" key="5">
    <source>
        <dbReference type="ARBA" id="ARBA00022692"/>
    </source>
</evidence>
<feature type="transmembrane region" description="Helical" evidence="8">
    <location>
        <begin position="194"/>
        <end position="216"/>
    </location>
</feature>
<evidence type="ECO:0000313" key="9">
    <source>
        <dbReference type="EMBL" id="TNJ60832.1"/>
    </source>
</evidence>
<dbReference type="Pfam" id="PF03845">
    <property type="entry name" value="Spore_permease"/>
    <property type="match status" value="1"/>
</dbReference>
<protein>
    <submittedName>
        <fullName evidence="9">Spore gernimation protein</fullName>
    </submittedName>
</protein>
<comment type="subcellular location">
    <subcellularLocation>
        <location evidence="1">Membrane</location>
        <topology evidence="1">Multi-pass membrane protein</topology>
    </subcellularLocation>
</comment>
<name>A0A5C4SXI8_9BACL</name>
<evidence type="ECO:0000256" key="2">
    <source>
        <dbReference type="ARBA" id="ARBA00007998"/>
    </source>
</evidence>
<dbReference type="Gene3D" id="1.20.1740.10">
    <property type="entry name" value="Amino acid/polyamine transporter I"/>
    <property type="match status" value="1"/>
</dbReference>
<keyword evidence="3" id="KW-0813">Transport</keyword>
<feature type="transmembrane region" description="Helical" evidence="8">
    <location>
        <begin position="51"/>
        <end position="72"/>
    </location>
</feature>
<organism evidence="9 10">
    <name type="scientific">Paenibacillus hemerocallicola</name>
    <dbReference type="NCBI Taxonomy" id="1172614"/>
    <lineage>
        <taxon>Bacteria</taxon>
        <taxon>Bacillati</taxon>
        <taxon>Bacillota</taxon>
        <taxon>Bacilli</taxon>
        <taxon>Bacillales</taxon>
        <taxon>Paenibacillaceae</taxon>
        <taxon>Paenibacillus</taxon>
    </lineage>
</organism>
<dbReference type="EMBL" id="VDCQ01000080">
    <property type="protein sequence ID" value="TNJ60832.1"/>
    <property type="molecule type" value="Genomic_DNA"/>
</dbReference>
<sequence>MRFARKEEGSEMLEKGKISIRQLTIFVMLYTVGSAILIIPSILASKAKQDAWIAALAGICLGLLVIPVYMALAKRFPKMTFAEYSEVILGKWLGKAAFALFFIYVFISAVLTLRNIGDFLTTQIMQQTPIQAIHICVMVVVIMGVKLGLEPLARAAELFFPWVILLLIMLFVMLAPQVEIKNMQPVLEEGFFPVLKATISIFTFPFLGSVTFLMIYPSVNRIEKAGRAVFTGILLGGLILTVITVLSITVLGPEQVARHSFPSYAITRKINIGHFLERIEAILAIIWILTIYFRLTVMHYALVLGIAESLRLRAHRFLALPLGVVIVAFSIFSVPNSTYLSTFNKTTLPIFIFTIALLLPFLLLLVAVLRKVNRVK</sequence>
<feature type="transmembrane region" description="Helical" evidence="8">
    <location>
        <begin position="228"/>
        <end position="251"/>
    </location>
</feature>
<feature type="transmembrane region" description="Helical" evidence="8">
    <location>
        <begin position="131"/>
        <end position="149"/>
    </location>
</feature>
<keyword evidence="5 8" id="KW-0812">Transmembrane</keyword>
<evidence type="ECO:0000313" key="10">
    <source>
        <dbReference type="Proteomes" id="UP000307943"/>
    </source>
</evidence>
<accession>A0A5C4SXI8</accession>
<dbReference type="InterPro" id="IPR004761">
    <property type="entry name" value="Spore_GerAB"/>
</dbReference>
<comment type="similarity">
    <text evidence="2">Belongs to the amino acid-polyamine-organocation (APC) superfamily. Spore germination protein (SGP) (TC 2.A.3.9) family.</text>
</comment>
<keyword evidence="7 8" id="KW-0472">Membrane</keyword>
<proteinExistence type="inferred from homology"/>
<feature type="transmembrane region" description="Helical" evidence="8">
    <location>
        <begin position="156"/>
        <end position="174"/>
    </location>
</feature>
<reference evidence="9 10" key="1">
    <citation type="submission" date="2019-05" db="EMBL/GenBank/DDBJ databases">
        <title>We sequenced the genome of Paenibacillus hemerocallicola KCTC 33185 for further insight into its adaptation and study the phylogeny of Paenibacillus.</title>
        <authorList>
            <person name="Narsing Rao M.P."/>
        </authorList>
    </citation>
    <scope>NUCLEOTIDE SEQUENCE [LARGE SCALE GENOMIC DNA]</scope>
    <source>
        <strain evidence="9 10">KCTC 33185</strain>
    </source>
</reference>
<dbReference type="NCBIfam" id="TIGR00912">
    <property type="entry name" value="2A0309"/>
    <property type="match status" value="1"/>
</dbReference>
<dbReference type="GO" id="GO:0016020">
    <property type="term" value="C:membrane"/>
    <property type="evidence" value="ECO:0007669"/>
    <property type="project" value="UniProtKB-SubCell"/>
</dbReference>
<dbReference type="OrthoDB" id="2078716at2"/>
<feature type="transmembrane region" description="Helical" evidence="8">
    <location>
        <begin position="347"/>
        <end position="369"/>
    </location>
</feature>
<evidence type="ECO:0000256" key="4">
    <source>
        <dbReference type="ARBA" id="ARBA00022544"/>
    </source>
</evidence>
<feature type="transmembrane region" description="Helical" evidence="8">
    <location>
        <begin position="281"/>
        <end position="305"/>
    </location>
</feature>
<feature type="transmembrane region" description="Helical" evidence="8">
    <location>
        <begin position="317"/>
        <end position="335"/>
    </location>
</feature>
<dbReference type="AlphaFoldDB" id="A0A5C4SXI8"/>
<dbReference type="PANTHER" id="PTHR34975">
    <property type="entry name" value="SPORE GERMINATION PROTEIN A2"/>
    <property type="match status" value="1"/>
</dbReference>
<dbReference type="Proteomes" id="UP000307943">
    <property type="component" value="Unassembled WGS sequence"/>
</dbReference>
<evidence type="ECO:0000256" key="7">
    <source>
        <dbReference type="ARBA" id="ARBA00023136"/>
    </source>
</evidence>
<evidence type="ECO:0000256" key="3">
    <source>
        <dbReference type="ARBA" id="ARBA00022448"/>
    </source>
</evidence>
<feature type="transmembrane region" description="Helical" evidence="8">
    <location>
        <begin position="20"/>
        <end position="39"/>
    </location>
</feature>
<evidence type="ECO:0000256" key="8">
    <source>
        <dbReference type="SAM" id="Phobius"/>
    </source>
</evidence>
<dbReference type="GO" id="GO:0009847">
    <property type="term" value="P:spore germination"/>
    <property type="evidence" value="ECO:0007669"/>
    <property type="project" value="InterPro"/>
</dbReference>
<feature type="transmembrane region" description="Helical" evidence="8">
    <location>
        <begin position="92"/>
        <end position="111"/>
    </location>
</feature>
<dbReference type="PANTHER" id="PTHR34975:SF2">
    <property type="entry name" value="SPORE GERMINATION PROTEIN A2"/>
    <property type="match status" value="1"/>
</dbReference>
<comment type="caution">
    <text evidence="9">The sequence shown here is derived from an EMBL/GenBank/DDBJ whole genome shotgun (WGS) entry which is preliminary data.</text>
</comment>